<comment type="caution">
    <text evidence="1">The sequence shown here is derived from an EMBL/GenBank/DDBJ whole genome shotgun (WGS) entry which is preliminary data.</text>
</comment>
<evidence type="ECO:0000313" key="1">
    <source>
        <dbReference type="EMBL" id="MBB3976993.1"/>
    </source>
</evidence>
<reference evidence="1 2" key="1">
    <citation type="submission" date="2020-08" db="EMBL/GenBank/DDBJ databases">
        <title>Genomic Encyclopedia of Type Strains, Phase IV (KMG-IV): sequencing the most valuable type-strain genomes for metagenomic binning, comparative biology and taxonomic classification.</title>
        <authorList>
            <person name="Goeker M."/>
        </authorList>
    </citation>
    <scope>NUCLEOTIDE SEQUENCE [LARGE SCALE GENOMIC DNA]</scope>
    <source>
        <strain evidence="1 2">DSM 100211</strain>
    </source>
</reference>
<gene>
    <name evidence="1" type="ORF">GGQ64_002193</name>
</gene>
<dbReference type="Proteomes" id="UP000574761">
    <property type="component" value="Unassembled WGS sequence"/>
</dbReference>
<sequence>MLVTIEQNASGSGKPESVFISWLLWQPRGADLPTEAVKELRKLAPYRDRDPDIVRLRSLFERLAGRSGRPH</sequence>
<dbReference type="RefSeq" id="WP_183803542.1">
    <property type="nucleotide sequence ID" value="NZ_JACIEE010000004.1"/>
</dbReference>
<dbReference type="EMBL" id="JACIEE010000004">
    <property type="protein sequence ID" value="MBB3976993.1"/>
    <property type="molecule type" value="Genomic_DNA"/>
</dbReference>
<keyword evidence="2" id="KW-1185">Reference proteome</keyword>
<evidence type="ECO:0000313" key="2">
    <source>
        <dbReference type="Proteomes" id="UP000574761"/>
    </source>
</evidence>
<dbReference type="AlphaFoldDB" id="A0A7W6DC06"/>
<name>A0A7W6DC06_9HYPH</name>
<accession>A0A7W6DC06</accession>
<protein>
    <submittedName>
        <fullName evidence="1">Uncharacterized protein</fullName>
    </submittedName>
</protein>
<proteinExistence type="predicted"/>
<organism evidence="1 2">
    <name type="scientific">Mycoplana azooxidifex</name>
    <dbReference type="NCBI Taxonomy" id="1636188"/>
    <lineage>
        <taxon>Bacteria</taxon>
        <taxon>Pseudomonadati</taxon>
        <taxon>Pseudomonadota</taxon>
        <taxon>Alphaproteobacteria</taxon>
        <taxon>Hyphomicrobiales</taxon>
        <taxon>Rhizobiaceae</taxon>
        <taxon>Mycoplana</taxon>
    </lineage>
</organism>